<sequence>MLNMSELQAKDIVNLADGKLLGHLTDIDIDLEKGRVVAIVIGGSRMKNLFQKDEETIVPWKNIVKIGSDVILVRVEGRGSSESFYDEQP</sequence>
<organism evidence="2 3">
    <name type="scientific">Salipaludibacillus keqinensis</name>
    <dbReference type="NCBI Taxonomy" id="2045207"/>
    <lineage>
        <taxon>Bacteria</taxon>
        <taxon>Bacillati</taxon>
        <taxon>Bacillota</taxon>
        <taxon>Bacilli</taxon>
        <taxon>Bacillales</taxon>
        <taxon>Bacillaceae</taxon>
    </lineage>
</organism>
<dbReference type="InterPro" id="IPR027275">
    <property type="entry name" value="PRC-brl_dom"/>
</dbReference>
<dbReference type="InterPro" id="IPR014238">
    <property type="entry name" value="Spore_YlmC/YmxH"/>
</dbReference>
<dbReference type="PANTHER" id="PTHR40061:SF1">
    <property type="entry name" value="SPORULATION PROTEIN YLMC-RELATED"/>
    <property type="match status" value="1"/>
</dbReference>
<dbReference type="Gene3D" id="2.30.30.240">
    <property type="entry name" value="PRC-barrel domain"/>
    <property type="match status" value="1"/>
</dbReference>
<dbReference type="Pfam" id="PF05239">
    <property type="entry name" value="PRC"/>
    <property type="match status" value="1"/>
</dbReference>
<dbReference type="PANTHER" id="PTHR40061">
    <property type="entry name" value="SPORULATION PROTEIN YLMC-RELATED"/>
    <property type="match status" value="1"/>
</dbReference>
<comment type="caution">
    <text evidence="2">The sequence shown here is derived from an EMBL/GenBank/DDBJ whole genome shotgun (WGS) entry which is preliminary data.</text>
</comment>
<reference evidence="2 3" key="1">
    <citation type="submission" date="2017-10" db="EMBL/GenBank/DDBJ databases">
        <title>Bacillus sp. nov., a halophilic bacterium isolated from a Keqin Lake.</title>
        <authorList>
            <person name="Wang H."/>
        </authorList>
    </citation>
    <scope>NUCLEOTIDE SEQUENCE [LARGE SCALE GENOMIC DNA]</scope>
    <source>
        <strain evidence="2 3">KQ-12</strain>
    </source>
</reference>
<evidence type="ECO:0000313" key="3">
    <source>
        <dbReference type="Proteomes" id="UP000248214"/>
    </source>
</evidence>
<accession>A0A323TDP5</accession>
<evidence type="ECO:0000259" key="1">
    <source>
        <dbReference type="Pfam" id="PF05239"/>
    </source>
</evidence>
<gene>
    <name evidence="2" type="ORF">CR194_08505</name>
</gene>
<proteinExistence type="predicted"/>
<name>A0A323TDP5_9BACI</name>
<dbReference type="EMBL" id="PDOD01000002">
    <property type="protein sequence ID" value="PYZ93228.1"/>
    <property type="molecule type" value="Genomic_DNA"/>
</dbReference>
<dbReference type="Proteomes" id="UP000248214">
    <property type="component" value="Unassembled WGS sequence"/>
</dbReference>
<dbReference type="AlphaFoldDB" id="A0A323TDP5"/>
<feature type="domain" description="PRC-barrel" evidence="1">
    <location>
        <begin position="4"/>
        <end position="75"/>
    </location>
</feature>
<evidence type="ECO:0000313" key="2">
    <source>
        <dbReference type="EMBL" id="PYZ93228.1"/>
    </source>
</evidence>
<dbReference type="OrthoDB" id="6024937at2"/>
<keyword evidence="3" id="KW-1185">Reference proteome</keyword>
<dbReference type="NCBIfam" id="TIGR02888">
    <property type="entry name" value="spore_YlmC_YmxH"/>
    <property type="match status" value="1"/>
</dbReference>
<dbReference type="InterPro" id="IPR011033">
    <property type="entry name" value="PRC_barrel-like_sf"/>
</dbReference>
<dbReference type="RefSeq" id="WP_110609258.1">
    <property type="nucleotide sequence ID" value="NZ_PDOD01000002.1"/>
</dbReference>
<protein>
    <submittedName>
        <fullName evidence="2">YlmC/YmxH family sporulation protein</fullName>
    </submittedName>
</protein>
<dbReference type="SUPFAM" id="SSF50346">
    <property type="entry name" value="PRC-barrel domain"/>
    <property type="match status" value="1"/>
</dbReference>